<evidence type="ECO:0000313" key="1">
    <source>
        <dbReference type="EMBL" id="ELR21758.1"/>
    </source>
</evidence>
<name>L8HAL2_ACACF</name>
<dbReference type="SUPFAM" id="SSF56112">
    <property type="entry name" value="Protein kinase-like (PK-like)"/>
    <property type="match status" value="1"/>
</dbReference>
<organism evidence="1 2">
    <name type="scientific">Acanthamoeba castellanii (strain ATCC 30010 / Neff)</name>
    <dbReference type="NCBI Taxonomy" id="1257118"/>
    <lineage>
        <taxon>Eukaryota</taxon>
        <taxon>Amoebozoa</taxon>
        <taxon>Discosea</taxon>
        <taxon>Longamoebia</taxon>
        <taxon>Centramoebida</taxon>
        <taxon>Acanthamoebidae</taxon>
        <taxon>Acanthamoeba</taxon>
    </lineage>
</organism>
<proteinExistence type="predicted"/>
<dbReference type="Proteomes" id="UP000011083">
    <property type="component" value="Unassembled WGS sequence"/>
</dbReference>
<dbReference type="RefSeq" id="XP_004347140.1">
    <property type="nucleotide sequence ID" value="XM_004347090.1"/>
</dbReference>
<sequence>MYIALSDMATMAMKVISCHSYGDDEQWSWLTGHELDIMQLMSPHKHICTTYNTFHTNDGGLVTWVSSH</sequence>
<dbReference type="GeneID" id="14922670"/>
<dbReference type="KEGG" id="acan:ACA1_385240"/>
<keyword evidence="2" id="KW-1185">Reference proteome</keyword>
<dbReference type="AlphaFoldDB" id="L8HAL2"/>
<protein>
    <submittedName>
        <fullName evidence="1">Uncharacterized protein</fullName>
    </submittedName>
</protein>
<dbReference type="InterPro" id="IPR011009">
    <property type="entry name" value="Kinase-like_dom_sf"/>
</dbReference>
<gene>
    <name evidence="1" type="ORF">ACA1_385240</name>
</gene>
<reference evidence="1 2" key="1">
    <citation type="journal article" date="2013" name="Genome Biol.">
        <title>Genome of Acanthamoeba castellanii highlights extensive lateral gene transfer and early evolution of tyrosine kinase signaling.</title>
        <authorList>
            <person name="Clarke M."/>
            <person name="Lohan A.J."/>
            <person name="Liu B."/>
            <person name="Lagkouvardos I."/>
            <person name="Roy S."/>
            <person name="Zafar N."/>
            <person name="Bertelli C."/>
            <person name="Schilde C."/>
            <person name="Kianianmomeni A."/>
            <person name="Burglin T.R."/>
            <person name="Frech C."/>
            <person name="Turcotte B."/>
            <person name="Kopec K.O."/>
            <person name="Synnott J.M."/>
            <person name="Choo C."/>
            <person name="Paponov I."/>
            <person name="Finkler A."/>
            <person name="Soon Heng Tan C."/>
            <person name="Hutchins A.P."/>
            <person name="Weinmeier T."/>
            <person name="Rattei T."/>
            <person name="Chu J.S."/>
            <person name="Gimenez G."/>
            <person name="Irimia M."/>
            <person name="Rigden D.J."/>
            <person name="Fitzpatrick D.A."/>
            <person name="Lorenzo-Morales J."/>
            <person name="Bateman A."/>
            <person name="Chiu C.H."/>
            <person name="Tang P."/>
            <person name="Hegemann P."/>
            <person name="Fromm H."/>
            <person name="Raoult D."/>
            <person name="Greub G."/>
            <person name="Miranda-Saavedra D."/>
            <person name="Chen N."/>
            <person name="Nash P."/>
            <person name="Ginger M.L."/>
            <person name="Horn M."/>
            <person name="Schaap P."/>
            <person name="Caler L."/>
            <person name="Loftus B."/>
        </authorList>
    </citation>
    <scope>NUCLEOTIDE SEQUENCE [LARGE SCALE GENOMIC DNA]</scope>
    <source>
        <strain evidence="1 2">Neff</strain>
    </source>
</reference>
<evidence type="ECO:0000313" key="2">
    <source>
        <dbReference type="Proteomes" id="UP000011083"/>
    </source>
</evidence>
<accession>L8HAL2</accession>
<dbReference type="VEuPathDB" id="AmoebaDB:ACA1_385240"/>
<dbReference type="EMBL" id="KB007900">
    <property type="protein sequence ID" value="ELR21758.1"/>
    <property type="molecule type" value="Genomic_DNA"/>
</dbReference>